<evidence type="ECO:0000313" key="3">
    <source>
        <dbReference type="EMBL" id="KAA1076622.1"/>
    </source>
</evidence>
<dbReference type="OrthoDB" id="43460at2759"/>
<proteinExistence type="predicted"/>
<dbReference type="InterPro" id="IPR001251">
    <property type="entry name" value="CRAL-TRIO_dom"/>
</dbReference>
<dbReference type="PANTHER" id="PTHR46590:SF1">
    <property type="entry name" value="PHOSPHATIDYLINOSITOL TRANSFER PROTEIN CSR1"/>
    <property type="match status" value="1"/>
</dbReference>
<dbReference type="Pfam" id="PF03765">
    <property type="entry name" value="CRAL_TRIO_N"/>
    <property type="match status" value="1"/>
</dbReference>
<dbReference type="Gene3D" id="3.40.525.10">
    <property type="entry name" value="CRAL-TRIO lipid binding domain"/>
    <property type="match status" value="1"/>
</dbReference>
<dbReference type="Proteomes" id="UP000324748">
    <property type="component" value="Unassembled WGS sequence"/>
</dbReference>
<dbReference type="EMBL" id="VSWC01000145">
    <property type="protein sequence ID" value="KAA1076622.1"/>
    <property type="molecule type" value="Genomic_DNA"/>
</dbReference>
<sequence length="593" mass="67710">MPLVFDEVTSCNIKQIEREPPLRRQQQQQHTRQPTKRKLNPTRRRPRRKTIEKAERSGGASTERRMSGTTQQGNPLPENGLVGKLTASQYGALKSFWREFFRLVDSAPEKGSAEETLNDDSQEPLPPSSSGLVDQQEPELDLKDDPQLSNNRSAGPSSNPGSSGNTKDEHLKEKLRAEQELRDAKAALERYGKTRFLDTFWNMIMMDDPDVIVLKFLRARKWNVAAGVAMMAACMKWRIEYGVDSIIAKGEEGFQNQDGFLHQLKIGKTFVQGTDRQGRPVVYINVRFHKASDQSPKTLEEFIVFSMESVRLMLTPPLIEKVTIIIDMSGFGLANMDWKSLAFIVKCLESYYPESLNVLVVHNPPWVFQGLWKIIAPMLDPVVRAKIQITKSTEELKEHIEEGHLLSSLGGTNGWRWEYEGVSPDENVLMADTVVRNHELQNRKKLIKAHLDITRKWADEAGPAEVLRDDLLVPDDSSPSALIRKFITYHLRVHYFVLDPYIRGRSVYHRKGRVIGNGLITFEYPQLRLSKQTDHPIDPTPLSNNNSHKEGEDTVLVDSWEVLGYPMSRENLLIQIEKMKRSFALNNIDFPVF</sequence>
<feature type="domain" description="CRAL-TRIO" evidence="2">
    <location>
        <begin position="257"/>
        <end position="417"/>
    </location>
</feature>
<feature type="compositionally biased region" description="Basic residues" evidence="1">
    <location>
        <begin position="33"/>
        <end position="48"/>
    </location>
</feature>
<dbReference type="InterPro" id="IPR052432">
    <property type="entry name" value="PITP/CRAL-TRIO"/>
</dbReference>
<evidence type="ECO:0000313" key="6">
    <source>
        <dbReference type="Proteomes" id="UP000325313"/>
    </source>
</evidence>
<evidence type="ECO:0000259" key="2">
    <source>
        <dbReference type="PROSITE" id="PS50191"/>
    </source>
</evidence>
<dbReference type="InterPro" id="IPR036273">
    <property type="entry name" value="CRAL/TRIO_N_dom_sf"/>
</dbReference>
<evidence type="ECO:0000313" key="5">
    <source>
        <dbReference type="Proteomes" id="UP000324748"/>
    </source>
</evidence>
<evidence type="ECO:0000313" key="4">
    <source>
        <dbReference type="EMBL" id="KAA1126787.1"/>
    </source>
</evidence>
<gene>
    <name evidence="3" type="ORF">PGT21_013514</name>
    <name evidence="4" type="ORF">PGTUg99_020442</name>
</gene>
<feature type="region of interest" description="Disordered" evidence="1">
    <location>
        <begin position="15"/>
        <end position="81"/>
    </location>
</feature>
<name>A0A5B0MJ21_PUCGR</name>
<dbReference type="InterPro" id="IPR036865">
    <property type="entry name" value="CRAL-TRIO_dom_sf"/>
</dbReference>
<evidence type="ECO:0000256" key="1">
    <source>
        <dbReference type="SAM" id="MobiDB-lite"/>
    </source>
</evidence>
<dbReference type="Pfam" id="PF00650">
    <property type="entry name" value="CRAL_TRIO"/>
    <property type="match status" value="1"/>
</dbReference>
<feature type="compositionally biased region" description="Basic and acidic residues" evidence="1">
    <location>
        <begin position="49"/>
        <end position="66"/>
    </location>
</feature>
<dbReference type="PROSITE" id="PS50191">
    <property type="entry name" value="CRAL_TRIO"/>
    <property type="match status" value="1"/>
</dbReference>
<dbReference type="SMART" id="SM01100">
    <property type="entry name" value="CRAL_TRIO_N"/>
    <property type="match status" value="1"/>
</dbReference>
<organism evidence="3 5">
    <name type="scientific">Puccinia graminis f. sp. tritici</name>
    <dbReference type="NCBI Taxonomy" id="56615"/>
    <lineage>
        <taxon>Eukaryota</taxon>
        <taxon>Fungi</taxon>
        <taxon>Dikarya</taxon>
        <taxon>Basidiomycota</taxon>
        <taxon>Pucciniomycotina</taxon>
        <taxon>Pucciniomycetes</taxon>
        <taxon>Pucciniales</taxon>
        <taxon>Pucciniaceae</taxon>
        <taxon>Puccinia</taxon>
    </lineage>
</organism>
<dbReference type="AlphaFoldDB" id="A0A5B0MJ21"/>
<reference evidence="5 6" key="1">
    <citation type="submission" date="2019-05" db="EMBL/GenBank/DDBJ databases">
        <title>Emergence of the Ug99 lineage of the wheat stem rust pathogen through somatic hybridization.</title>
        <authorList>
            <person name="Li F."/>
            <person name="Upadhyaya N.M."/>
            <person name="Sperschneider J."/>
            <person name="Matny O."/>
            <person name="Nguyen-Phuc H."/>
            <person name="Mago R."/>
            <person name="Raley C."/>
            <person name="Miller M.E."/>
            <person name="Silverstein K.A.T."/>
            <person name="Henningsen E."/>
            <person name="Hirsch C.D."/>
            <person name="Visser B."/>
            <person name="Pretorius Z.A."/>
            <person name="Steffenson B.J."/>
            <person name="Schwessinger B."/>
            <person name="Dodds P.N."/>
            <person name="Figueroa M."/>
        </authorList>
    </citation>
    <scope>NUCLEOTIDE SEQUENCE [LARGE SCALE GENOMIC DNA]</scope>
    <source>
        <strain evidence="3">21-0</strain>
        <strain evidence="4 6">Ug99</strain>
    </source>
</reference>
<comment type="caution">
    <text evidence="3">The sequence shown here is derived from an EMBL/GenBank/DDBJ whole genome shotgun (WGS) entry which is preliminary data.</text>
</comment>
<protein>
    <recommendedName>
        <fullName evidence="2">CRAL-TRIO domain-containing protein</fullName>
    </recommendedName>
</protein>
<dbReference type="EMBL" id="VDEP01000170">
    <property type="protein sequence ID" value="KAA1126787.1"/>
    <property type="molecule type" value="Genomic_DNA"/>
</dbReference>
<dbReference type="SUPFAM" id="SSF46938">
    <property type="entry name" value="CRAL/TRIO N-terminal domain"/>
    <property type="match status" value="1"/>
</dbReference>
<feature type="compositionally biased region" description="Low complexity" evidence="1">
    <location>
        <begin position="23"/>
        <end position="32"/>
    </location>
</feature>
<dbReference type="Proteomes" id="UP000325313">
    <property type="component" value="Unassembled WGS sequence"/>
</dbReference>
<dbReference type="SMART" id="SM00516">
    <property type="entry name" value="SEC14"/>
    <property type="match status" value="1"/>
</dbReference>
<dbReference type="InterPro" id="IPR011074">
    <property type="entry name" value="CRAL/TRIO_N_dom"/>
</dbReference>
<dbReference type="CDD" id="cd00170">
    <property type="entry name" value="SEC14"/>
    <property type="match status" value="1"/>
</dbReference>
<feature type="region of interest" description="Disordered" evidence="1">
    <location>
        <begin position="111"/>
        <end position="170"/>
    </location>
</feature>
<keyword evidence="5" id="KW-1185">Reference proteome</keyword>
<dbReference type="PANTHER" id="PTHR46590">
    <property type="entry name" value="PHOSPHATIDYLINOSITOL TRANSFER PROTEIN CSR1-RELATED"/>
    <property type="match status" value="1"/>
</dbReference>
<feature type="compositionally biased region" description="Low complexity" evidence="1">
    <location>
        <begin position="149"/>
        <end position="165"/>
    </location>
</feature>
<dbReference type="SUPFAM" id="SSF52087">
    <property type="entry name" value="CRAL/TRIO domain"/>
    <property type="match status" value="1"/>
</dbReference>
<accession>A0A5B0MJ21</accession>